<name>A0AAW2U859_9LAMI</name>
<reference evidence="1" key="2">
    <citation type="journal article" date="2024" name="Plant">
        <title>Genomic evolution and insights into agronomic trait innovations of Sesamum species.</title>
        <authorList>
            <person name="Miao H."/>
            <person name="Wang L."/>
            <person name="Qu L."/>
            <person name="Liu H."/>
            <person name="Sun Y."/>
            <person name="Le M."/>
            <person name="Wang Q."/>
            <person name="Wei S."/>
            <person name="Zheng Y."/>
            <person name="Lin W."/>
            <person name="Duan Y."/>
            <person name="Cao H."/>
            <person name="Xiong S."/>
            <person name="Wang X."/>
            <person name="Wei L."/>
            <person name="Li C."/>
            <person name="Ma Q."/>
            <person name="Ju M."/>
            <person name="Zhao R."/>
            <person name="Li G."/>
            <person name="Mu C."/>
            <person name="Tian Q."/>
            <person name="Mei H."/>
            <person name="Zhang T."/>
            <person name="Gao T."/>
            <person name="Zhang H."/>
        </authorList>
    </citation>
    <scope>NUCLEOTIDE SEQUENCE</scope>
    <source>
        <strain evidence="1">KEN1</strain>
    </source>
</reference>
<organism evidence="1">
    <name type="scientific">Sesamum latifolium</name>
    <dbReference type="NCBI Taxonomy" id="2727402"/>
    <lineage>
        <taxon>Eukaryota</taxon>
        <taxon>Viridiplantae</taxon>
        <taxon>Streptophyta</taxon>
        <taxon>Embryophyta</taxon>
        <taxon>Tracheophyta</taxon>
        <taxon>Spermatophyta</taxon>
        <taxon>Magnoliopsida</taxon>
        <taxon>eudicotyledons</taxon>
        <taxon>Gunneridae</taxon>
        <taxon>Pentapetalae</taxon>
        <taxon>asterids</taxon>
        <taxon>lamiids</taxon>
        <taxon>Lamiales</taxon>
        <taxon>Pedaliaceae</taxon>
        <taxon>Sesamum</taxon>
    </lineage>
</organism>
<comment type="caution">
    <text evidence="1">The sequence shown here is derived from an EMBL/GenBank/DDBJ whole genome shotgun (WGS) entry which is preliminary data.</text>
</comment>
<protein>
    <submittedName>
        <fullName evidence="1">Uncharacterized protein</fullName>
    </submittedName>
</protein>
<evidence type="ECO:0000313" key="1">
    <source>
        <dbReference type="EMBL" id="KAL0411836.1"/>
    </source>
</evidence>
<sequence>MPVWGQGLISVKDACLGTGLNFCEGCLSGDMVWDGQGLISVKDSCLGTRSVESGDRLNSVKDACLGIGLNFCEGCPLRDRTYLLRGMPPRCMIF</sequence>
<dbReference type="AlphaFoldDB" id="A0AAW2U859"/>
<proteinExistence type="predicted"/>
<dbReference type="EMBL" id="JACGWN010000013">
    <property type="protein sequence ID" value="KAL0411836.1"/>
    <property type="molecule type" value="Genomic_DNA"/>
</dbReference>
<reference evidence="1" key="1">
    <citation type="submission" date="2020-06" db="EMBL/GenBank/DDBJ databases">
        <authorList>
            <person name="Li T."/>
            <person name="Hu X."/>
            <person name="Zhang T."/>
            <person name="Song X."/>
            <person name="Zhang H."/>
            <person name="Dai N."/>
            <person name="Sheng W."/>
            <person name="Hou X."/>
            <person name="Wei L."/>
        </authorList>
    </citation>
    <scope>NUCLEOTIDE SEQUENCE</scope>
    <source>
        <strain evidence="1">KEN1</strain>
        <tissue evidence="1">Leaf</tissue>
    </source>
</reference>
<gene>
    <name evidence="1" type="ORF">Slati_3773300</name>
</gene>
<accession>A0AAW2U859</accession>